<comment type="cofactor">
    <cofactor evidence="1 8">
        <name>FAD</name>
        <dbReference type="ChEBI" id="CHEBI:57692"/>
    </cofactor>
</comment>
<dbReference type="FunFam" id="3.50.50.60:FF:000138">
    <property type="entry name" value="Flavin-containing monooxygenase"/>
    <property type="match status" value="1"/>
</dbReference>
<dbReference type="RefSeq" id="XP_035685567.1">
    <property type="nucleotide sequence ID" value="XM_035829674.1"/>
</dbReference>
<evidence type="ECO:0000256" key="3">
    <source>
        <dbReference type="ARBA" id="ARBA00022630"/>
    </source>
</evidence>
<dbReference type="GeneID" id="118422157"/>
<evidence type="ECO:0000256" key="1">
    <source>
        <dbReference type="ARBA" id="ARBA00001974"/>
    </source>
</evidence>
<dbReference type="OMA" id="CFEKQSD"/>
<dbReference type="OrthoDB" id="66881at2759"/>
<dbReference type="InterPro" id="IPR020946">
    <property type="entry name" value="Flavin_mOase-like"/>
</dbReference>
<evidence type="ECO:0000256" key="7">
    <source>
        <dbReference type="ARBA" id="ARBA00023033"/>
    </source>
</evidence>
<sequence>MVLRVAVIGAGANGLCAARYLSTDPGLYLPTVYEQTAAVGGTWVYTDRTGTDEHGLPVHSSMYTNLRTNIPKESMAFSDFPFDSSLQSYLSRQEVLQYLEGYAAHFGLNKYIQFLTRVEAVTPVHVHGVLKWHVTISDVSAADKQSTEQFDAVMVCTGYNHNSRRANISFSSIPFYRRYSVPYVPAIPGTDRFQGRTLHSHDYRVPEPFRGRNVVIIGASASGIDLCVQIAAVAERVVISHSNPPFMRPRRLPPNVSQVKRVESIIGPNTVRFMDGQEFQADDIIYCTGYCLSFPFLTPECGITVHRGRAFPLYKHVINTTYPTMSFIGIVHLSLTFPLFEVQVRFALGVLSGRLSLPSKADMDQEVDDDFKNRLEAGLPPHHAHTIEPLYRDYVNELAIAAKCEPIPQTCQLTAAHSILQMFVDPVGFRNATYKIAGPESFERVPLQSKKRHKPKSAL</sequence>
<protein>
    <recommendedName>
        <fullName evidence="8">Flavin-containing monooxygenase</fullName>
        <ecNumber evidence="8">1.-.-.-</ecNumber>
    </recommendedName>
</protein>
<reference evidence="10" key="2">
    <citation type="submission" date="2025-08" db="UniProtKB">
        <authorList>
            <consortium name="RefSeq"/>
        </authorList>
    </citation>
    <scope>IDENTIFICATION</scope>
    <source>
        <strain evidence="10">S238N-H82</strain>
        <tissue evidence="10">Testes</tissue>
    </source>
</reference>
<keyword evidence="5" id="KW-0521">NADP</keyword>
<dbReference type="GO" id="GO:0050661">
    <property type="term" value="F:NADP binding"/>
    <property type="evidence" value="ECO:0007669"/>
    <property type="project" value="InterPro"/>
</dbReference>
<evidence type="ECO:0000256" key="6">
    <source>
        <dbReference type="ARBA" id="ARBA00023002"/>
    </source>
</evidence>
<dbReference type="InterPro" id="IPR000960">
    <property type="entry name" value="Flavin_mOase"/>
</dbReference>
<dbReference type="GO" id="GO:0050660">
    <property type="term" value="F:flavin adenine dinucleotide binding"/>
    <property type="evidence" value="ECO:0007669"/>
    <property type="project" value="InterPro"/>
</dbReference>
<dbReference type="Pfam" id="PF00743">
    <property type="entry name" value="FMO-like"/>
    <property type="match status" value="2"/>
</dbReference>
<dbReference type="AlphaFoldDB" id="A0A9J7LMF3"/>
<keyword evidence="7 8" id="KW-0503">Monooxygenase</keyword>
<evidence type="ECO:0000256" key="8">
    <source>
        <dbReference type="RuleBase" id="RU361177"/>
    </source>
</evidence>
<keyword evidence="6 8" id="KW-0560">Oxidoreductase</keyword>
<dbReference type="PANTHER" id="PTHR23023">
    <property type="entry name" value="DIMETHYLANILINE MONOOXYGENASE"/>
    <property type="match status" value="1"/>
</dbReference>
<comment type="similarity">
    <text evidence="2 8">Belongs to the FMO family.</text>
</comment>
<name>A0A9J7LMF3_BRAFL</name>
<reference evidence="9" key="1">
    <citation type="journal article" date="2020" name="Nat. Ecol. Evol.">
        <title>Deeply conserved synteny resolves early events in vertebrate evolution.</title>
        <authorList>
            <person name="Simakov O."/>
            <person name="Marletaz F."/>
            <person name="Yue J.X."/>
            <person name="O'Connell B."/>
            <person name="Jenkins J."/>
            <person name="Brandt A."/>
            <person name="Calef R."/>
            <person name="Tung C.H."/>
            <person name="Huang T.K."/>
            <person name="Schmutz J."/>
            <person name="Satoh N."/>
            <person name="Yu J.K."/>
            <person name="Putnam N.H."/>
            <person name="Green R.E."/>
            <person name="Rokhsar D.S."/>
        </authorList>
    </citation>
    <scope>NUCLEOTIDE SEQUENCE [LARGE SCALE GENOMIC DNA]</scope>
    <source>
        <strain evidence="9">S238N-H82</strain>
    </source>
</reference>
<dbReference type="PRINTS" id="PR00370">
    <property type="entry name" value="FMOXYGENASE"/>
</dbReference>
<evidence type="ECO:0000313" key="9">
    <source>
        <dbReference type="Proteomes" id="UP000001554"/>
    </source>
</evidence>
<evidence type="ECO:0000256" key="4">
    <source>
        <dbReference type="ARBA" id="ARBA00022827"/>
    </source>
</evidence>
<dbReference type="GO" id="GO:0004499">
    <property type="term" value="F:N,N-dimethylaniline monooxygenase activity"/>
    <property type="evidence" value="ECO:0007669"/>
    <property type="project" value="InterPro"/>
</dbReference>
<evidence type="ECO:0000313" key="10">
    <source>
        <dbReference type="RefSeq" id="XP_035685567.1"/>
    </source>
</evidence>
<dbReference type="EC" id="1.-.-.-" evidence="8"/>
<dbReference type="Gene3D" id="3.50.50.60">
    <property type="entry name" value="FAD/NAD(P)-binding domain"/>
    <property type="match status" value="3"/>
</dbReference>
<dbReference type="KEGG" id="bfo:118422157"/>
<evidence type="ECO:0000256" key="5">
    <source>
        <dbReference type="ARBA" id="ARBA00022857"/>
    </source>
</evidence>
<dbReference type="SUPFAM" id="SSF51905">
    <property type="entry name" value="FAD/NAD(P)-binding domain"/>
    <property type="match status" value="2"/>
</dbReference>
<evidence type="ECO:0000256" key="2">
    <source>
        <dbReference type="ARBA" id="ARBA00009183"/>
    </source>
</evidence>
<dbReference type="Proteomes" id="UP000001554">
    <property type="component" value="Chromosome 9"/>
</dbReference>
<dbReference type="InterPro" id="IPR050346">
    <property type="entry name" value="FMO-like"/>
</dbReference>
<dbReference type="GO" id="GO:0004497">
    <property type="term" value="F:monooxygenase activity"/>
    <property type="evidence" value="ECO:0000318"/>
    <property type="project" value="GO_Central"/>
</dbReference>
<keyword evidence="4 8" id="KW-0274">FAD</keyword>
<keyword evidence="9" id="KW-1185">Reference proteome</keyword>
<gene>
    <name evidence="10" type="primary">LOC118422157</name>
</gene>
<accession>A0A9J7LMF3</accession>
<keyword evidence="3 8" id="KW-0285">Flavoprotein</keyword>
<proteinExistence type="inferred from homology"/>
<organism evidence="9 10">
    <name type="scientific">Branchiostoma floridae</name>
    <name type="common">Florida lancelet</name>
    <name type="synonym">Amphioxus</name>
    <dbReference type="NCBI Taxonomy" id="7739"/>
    <lineage>
        <taxon>Eukaryota</taxon>
        <taxon>Metazoa</taxon>
        <taxon>Chordata</taxon>
        <taxon>Cephalochordata</taxon>
        <taxon>Leptocardii</taxon>
        <taxon>Amphioxiformes</taxon>
        <taxon>Branchiostomatidae</taxon>
        <taxon>Branchiostoma</taxon>
    </lineage>
</organism>
<dbReference type="PIRSF" id="PIRSF000332">
    <property type="entry name" value="FMO"/>
    <property type="match status" value="1"/>
</dbReference>
<dbReference type="InterPro" id="IPR036188">
    <property type="entry name" value="FAD/NAD-bd_sf"/>
</dbReference>